<organism evidence="3 4">
    <name type="scientific">Aliisedimentitalea scapharcae</name>
    <dbReference type="NCBI Taxonomy" id="1524259"/>
    <lineage>
        <taxon>Bacteria</taxon>
        <taxon>Pseudomonadati</taxon>
        <taxon>Pseudomonadota</taxon>
        <taxon>Alphaproteobacteria</taxon>
        <taxon>Rhodobacterales</taxon>
        <taxon>Roseobacteraceae</taxon>
        <taxon>Aliisedimentitalea</taxon>
    </lineage>
</organism>
<dbReference type="RefSeq" id="WP_406649431.1">
    <property type="nucleotide sequence ID" value="NZ_CP123584.1"/>
</dbReference>
<name>A0ABZ2XY18_9RHOB</name>
<evidence type="ECO:0000256" key="1">
    <source>
        <dbReference type="ARBA" id="ARBA00010364"/>
    </source>
</evidence>
<protein>
    <recommendedName>
        <fullName evidence="2">UPF0235 protein QEZ52_08480</fullName>
    </recommendedName>
</protein>
<dbReference type="EMBL" id="CP123584">
    <property type="protein sequence ID" value="WZK90568.1"/>
    <property type="molecule type" value="Genomic_DNA"/>
</dbReference>
<accession>A0ABZ2XY18</accession>
<dbReference type="HAMAP" id="MF_00634">
    <property type="entry name" value="UPF0235"/>
    <property type="match status" value="1"/>
</dbReference>
<dbReference type="Gene3D" id="3.30.1200.10">
    <property type="entry name" value="YggU-like"/>
    <property type="match status" value="1"/>
</dbReference>
<proteinExistence type="inferred from homology"/>
<dbReference type="Pfam" id="PF02594">
    <property type="entry name" value="DUF167"/>
    <property type="match status" value="1"/>
</dbReference>
<sequence length="95" mass="10215">MGKPKKKDLPDLSELACKGTEIHLRVTPRAARNAIVRDGSVLRVSVTVVPENGKANEAVQSLLATAMGVARSDLELKRGQTARDKLFVYVGASRS</sequence>
<dbReference type="InterPro" id="IPR036591">
    <property type="entry name" value="YggU-like_sf"/>
</dbReference>
<comment type="similarity">
    <text evidence="1 2">Belongs to the UPF0235 family.</text>
</comment>
<dbReference type="NCBIfam" id="TIGR00251">
    <property type="entry name" value="DUF167 family protein"/>
    <property type="match status" value="1"/>
</dbReference>
<dbReference type="SMART" id="SM01152">
    <property type="entry name" value="DUF167"/>
    <property type="match status" value="1"/>
</dbReference>
<dbReference type="Proteomes" id="UP001623232">
    <property type="component" value="Chromosome"/>
</dbReference>
<evidence type="ECO:0000313" key="3">
    <source>
        <dbReference type="EMBL" id="WZK90568.1"/>
    </source>
</evidence>
<evidence type="ECO:0000256" key="2">
    <source>
        <dbReference type="HAMAP-Rule" id="MF_00634"/>
    </source>
</evidence>
<gene>
    <name evidence="3" type="ORF">QEZ52_08480</name>
</gene>
<dbReference type="SUPFAM" id="SSF69786">
    <property type="entry name" value="YggU-like"/>
    <property type="match status" value="1"/>
</dbReference>
<keyword evidence="4" id="KW-1185">Reference proteome</keyword>
<reference evidence="3 4" key="1">
    <citation type="submission" date="2023-04" db="EMBL/GenBank/DDBJ databases">
        <title>Complete genome sequence of Alisedimentitalea scapharcae.</title>
        <authorList>
            <person name="Rong J.-C."/>
            <person name="Yi M.-L."/>
            <person name="Zhao Q."/>
        </authorList>
    </citation>
    <scope>NUCLEOTIDE SEQUENCE [LARGE SCALE GENOMIC DNA]</scope>
    <source>
        <strain evidence="3 4">KCTC 42119</strain>
    </source>
</reference>
<dbReference type="InterPro" id="IPR003746">
    <property type="entry name" value="DUF167"/>
</dbReference>
<evidence type="ECO:0000313" key="4">
    <source>
        <dbReference type="Proteomes" id="UP001623232"/>
    </source>
</evidence>